<evidence type="ECO:0000259" key="1">
    <source>
        <dbReference type="Pfam" id="PF13966"/>
    </source>
</evidence>
<protein>
    <submittedName>
        <fullName evidence="2">Ribonuclease H-like superfamily protein</fullName>
    </submittedName>
</protein>
<name>A0A9N7MBM4_STRHE</name>
<keyword evidence="3" id="KW-1185">Reference proteome</keyword>
<reference evidence="2" key="1">
    <citation type="submission" date="2019-12" db="EMBL/GenBank/DDBJ databases">
        <authorList>
            <person name="Scholes J."/>
        </authorList>
    </citation>
    <scope>NUCLEOTIDE SEQUENCE</scope>
</reference>
<gene>
    <name evidence="2" type="ORF">SHERM_00752</name>
</gene>
<evidence type="ECO:0000313" key="3">
    <source>
        <dbReference type="Proteomes" id="UP001153555"/>
    </source>
</evidence>
<comment type="caution">
    <text evidence="2">The sequence shown here is derived from an EMBL/GenBank/DDBJ whole genome shotgun (WGS) entry which is preliminary data.</text>
</comment>
<dbReference type="Pfam" id="PF13966">
    <property type="entry name" value="zf-RVT"/>
    <property type="match status" value="1"/>
</dbReference>
<proteinExistence type="predicted"/>
<dbReference type="Proteomes" id="UP001153555">
    <property type="component" value="Unassembled WGS sequence"/>
</dbReference>
<dbReference type="OrthoDB" id="696485at2759"/>
<feature type="domain" description="Reverse transcriptase zinc-binding" evidence="1">
    <location>
        <begin position="106"/>
        <end position="180"/>
    </location>
</feature>
<dbReference type="AlphaFoldDB" id="A0A9N7MBM4"/>
<evidence type="ECO:0000313" key="2">
    <source>
        <dbReference type="EMBL" id="CAA0805837.1"/>
    </source>
</evidence>
<organism evidence="2 3">
    <name type="scientific">Striga hermonthica</name>
    <name type="common">Purple witchweed</name>
    <name type="synonym">Buchnera hermonthica</name>
    <dbReference type="NCBI Taxonomy" id="68872"/>
    <lineage>
        <taxon>Eukaryota</taxon>
        <taxon>Viridiplantae</taxon>
        <taxon>Streptophyta</taxon>
        <taxon>Embryophyta</taxon>
        <taxon>Tracheophyta</taxon>
        <taxon>Spermatophyta</taxon>
        <taxon>Magnoliopsida</taxon>
        <taxon>eudicotyledons</taxon>
        <taxon>Gunneridae</taxon>
        <taxon>Pentapetalae</taxon>
        <taxon>asterids</taxon>
        <taxon>lamiids</taxon>
        <taxon>Lamiales</taxon>
        <taxon>Orobanchaceae</taxon>
        <taxon>Buchnereae</taxon>
        <taxon>Striga</taxon>
    </lineage>
</organism>
<accession>A0A9N7MBM4</accession>
<sequence>MRTNSALAIERCKKEMEIMREEGEFKNWEVWNKCKKELTEAYNQEELYWKQKARITWLKEGDKNSRFFQASVRDRRYINSLDNLCKADGSRIRRYRMLQGHGETSEGHQQEKKMWRITWALPIQSKIKFFIWRCWHGYLAAKRQLVRKGMALDSKCDLCGEEEESIEHMLLYCHRAASCWKLSGLWWEDQKEKKLSFKDWWLKISNIQKKNARTDRLSLAALVLWNIWISRNEWSFQQKWHSEIQTATRAKDKWKEYQQAQEMTRGIKPLNQGPTTSQSEKFSKEVGQVRLSVSASSSEGGGIDCEGVAVKNDLELMKWSHTSSSIKDHRVGLMQGIRVMLQKLSELGDHNITCYVPDLQVVKYLRKELMCEPTIKKICEDIWRLRDIGPKYVFVFVPGT</sequence>
<dbReference type="EMBL" id="CACSLK010000214">
    <property type="protein sequence ID" value="CAA0805837.1"/>
    <property type="molecule type" value="Genomic_DNA"/>
</dbReference>
<dbReference type="InterPro" id="IPR026960">
    <property type="entry name" value="RVT-Znf"/>
</dbReference>